<dbReference type="RefSeq" id="XP_058327726.1">
    <property type="nucleotide sequence ID" value="XM_058477381.1"/>
</dbReference>
<reference evidence="1" key="1">
    <citation type="submission" date="2022-11" db="EMBL/GenBank/DDBJ databases">
        <authorList>
            <person name="Petersen C."/>
        </authorList>
    </citation>
    <scope>NUCLEOTIDE SEQUENCE</scope>
    <source>
        <strain evidence="1">IBT 19713</strain>
    </source>
</reference>
<accession>A0A9W9NPI6</accession>
<organism evidence="1 2">
    <name type="scientific">Penicillium chermesinum</name>
    <dbReference type="NCBI Taxonomy" id="63820"/>
    <lineage>
        <taxon>Eukaryota</taxon>
        <taxon>Fungi</taxon>
        <taxon>Dikarya</taxon>
        <taxon>Ascomycota</taxon>
        <taxon>Pezizomycotina</taxon>
        <taxon>Eurotiomycetes</taxon>
        <taxon>Eurotiomycetidae</taxon>
        <taxon>Eurotiales</taxon>
        <taxon>Aspergillaceae</taxon>
        <taxon>Penicillium</taxon>
    </lineage>
</organism>
<evidence type="ECO:0000313" key="2">
    <source>
        <dbReference type="Proteomes" id="UP001150941"/>
    </source>
</evidence>
<name>A0A9W9NPI6_9EURO</name>
<dbReference type="AlphaFoldDB" id="A0A9W9NPI6"/>
<proteinExistence type="predicted"/>
<keyword evidence="2" id="KW-1185">Reference proteome</keyword>
<dbReference type="Proteomes" id="UP001150941">
    <property type="component" value="Unassembled WGS sequence"/>
</dbReference>
<sequence length="78" mass="8386">MTTFVHMVAVIGPPGPPSPDAIKQVLLQSTLEGALPPVLIDAISRSPDGLRALRNLKYTHFAGAPLPSTTVQLLHMYR</sequence>
<gene>
    <name evidence="1" type="ORF">N7468_008085</name>
</gene>
<dbReference type="OrthoDB" id="429813at2759"/>
<protein>
    <submittedName>
        <fullName evidence="1">Uncharacterized protein</fullName>
    </submittedName>
</protein>
<evidence type="ECO:0000313" key="1">
    <source>
        <dbReference type="EMBL" id="KAJ5223543.1"/>
    </source>
</evidence>
<dbReference type="GeneID" id="83204684"/>
<dbReference type="EMBL" id="JAPQKS010000006">
    <property type="protein sequence ID" value="KAJ5223543.1"/>
    <property type="molecule type" value="Genomic_DNA"/>
</dbReference>
<reference evidence="1" key="2">
    <citation type="journal article" date="2023" name="IMA Fungus">
        <title>Comparative genomic study of the Penicillium genus elucidates a diverse pangenome and 15 lateral gene transfer events.</title>
        <authorList>
            <person name="Petersen C."/>
            <person name="Sorensen T."/>
            <person name="Nielsen M.R."/>
            <person name="Sondergaard T.E."/>
            <person name="Sorensen J.L."/>
            <person name="Fitzpatrick D.A."/>
            <person name="Frisvad J.C."/>
            <person name="Nielsen K.L."/>
        </authorList>
    </citation>
    <scope>NUCLEOTIDE SEQUENCE</scope>
    <source>
        <strain evidence="1">IBT 19713</strain>
    </source>
</reference>
<comment type="caution">
    <text evidence="1">The sequence shown here is derived from an EMBL/GenBank/DDBJ whole genome shotgun (WGS) entry which is preliminary data.</text>
</comment>